<dbReference type="EMBL" id="VIEB01000006">
    <property type="protein sequence ID" value="TQE14035.1"/>
    <property type="molecule type" value="Genomic_DNA"/>
</dbReference>
<gene>
    <name evidence="1" type="ORF">C1H46_000329</name>
</gene>
<reference evidence="1 2" key="1">
    <citation type="journal article" date="2019" name="G3 (Bethesda)">
        <title>Sequencing of a Wild Apple (Malus baccata) Genome Unravels the Differences Between Cultivated and Wild Apple Species Regarding Disease Resistance and Cold Tolerance.</title>
        <authorList>
            <person name="Chen X."/>
        </authorList>
    </citation>
    <scope>NUCLEOTIDE SEQUENCE [LARGE SCALE GENOMIC DNA]</scope>
    <source>
        <strain evidence="2">cv. Shandingzi</strain>
        <tissue evidence="1">Leaves</tissue>
    </source>
</reference>
<name>A0A540NSV2_MALBA</name>
<evidence type="ECO:0000313" key="1">
    <source>
        <dbReference type="EMBL" id="TQE14035.1"/>
    </source>
</evidence>
<accession>A0A540NSV2</accession>
<dbReference type="Proteomes" id="UP000315295">
    <property type="component" value="Unassembled WGS sequence"/>
</dbReference>
<evidence type="ECO:0000313" key="2">
    <source>
        <dbReference type="Proteomes" id="UP000315295"/>
    </source>
</evidence>
<organism evidence="1 2">
    <name type="scientific">Malus baccata</name>
    <name type="common">Siberian crab apple</name>
    <name type="synonym">Pyrus baccata</name>
    <dbReference type="NCBI Taxonomy" id="106549"/>
    <lineage>
        <taxon>Eukaryota</taxon>
        <taxon>Viridiplantae</taxon>
        <taxon>Streptophyta</taxon>
        <taxon>Embryophyta</taxon>
        <taxon>Tracheophyta</taxon>
        <taxon>Spermatophyta</taxon>
        <taxon>Magnoliopsida</taxon>
        <taxon>eudicotyledons</taxon>
        <taxon>Gunneridae</taxon>
        <taxon>Pentapetalae</taxon>
        <taxon>rosids</taxon>
        <taxon>fabids</taxon>
        <taxon>Rosales</taxon>
        <taxon>Rosaceae</taxon>
        <taxon>Amygdaloideae</taxon>
        <taxon>Maleae</taxon>
        <taxon>Malus</taxon>
    </lineage>
</organism>
<sequence>MLIHHKDVHMPLNKQPGLAYADDDCADDRDLAGKGGQASKEIRYRLYHV</sequence>
<protein>
    <submittedName>
        <fullName evidence="1">Uncharacterized protein</fullName>
    </submittedName>
</protein>
<proteinExistence type="predicted"/>
<dbReference type="AlphaFoldDB" id="A0A540NSV2"/>
<keyword evidence="2" id="KW-1185">Reference proteome</keyword>
<comment type="caution">
    <text evidence="1">The sequence shown here is derived from an EMBL/GenBank/DDBJ whole genome shotgun (WGS) entry which is preliminary data.</text>
</comment>